<dbReference type="InterPro" id="IPR002934">
    <property type="entry name" value="Polymerase_NTP_transf_dom"/>
</dbReference>
<dbReference type="RefSeq" id="WP_093370543.1">
    <property type="nucleotide sequence ID" value="NZ_FOQA01000002.1"/>
</dbReference>
<organism evidence="2 3">
    <name type="scientific">Tindallia magadiensis</name>
    <dbReference type="NCBI Taxonomy" id="69895"/>
    <lineage>
        <taxon>Bacteria</taxon>
        <taxon>Bacillati</taxon>
        <taxon>Bacillota</taxon>
        <taxon>Clostridia</taxon>
        <taxon>Peptostreptococcales</taxon>
        <taxon>Tindalliaceae</taxon>
        <taxon>Tindallia</taxon>
    </lineage>
</organism>
<dbReference type="PANTHER" id="PTHR33933:SF1">
    <property type="entry name" value="PROTEIN ADENYLYLTRANSFERASE MNTA-RELATED"/>
    <property type="match status" value="1"/>
</dbReference>
<dbReference type="InterPro" id="IPR043519">
    <property type="entry name" value="NT_sf"/>
</dbReference>
<keyword evidence="3" id="KW-1185">Reference proteome</keyword>
<dbReference type="OrthoDB" id="1682923at2"/>
<dbReference type="Gene3D" id="3.30.460.10">
    <property type="entry name" value="Beta Polymerase, domain 2"/>
    <property type="match status" value="1"/>
</dbReference>
<evidence type="ECO:0000313" key="3">
    <source>
        <dbReference type="Proteomes" id="UP000199287"/>
    </source>
</evidence>
<evidence type="ECO:0000313" key="2">
    <source>
        <dbReference type="EMBL" id="SFH70264.1"/>
    </source>
</evidence>
<feature type="domain" description="Polymerase nucleotidyl transferase" evidence="1">
    <location>
        <begin position="15"/>
        <end position="84"/>
    </location>
</feature>
<dbReference type="EMBL" id="FOQA01000002">
    <property type="protein sequence ID" value="SFH70264.1"/>
    <property type="molecule type" value="Genomic_DNA"/>
</dbReference>
<keyword evidence="2" id="KW-0808">Transferase</keyword>
<dbReference type="AlphaFoldDB" id="A0A1I3C6S9"/>
<evidence type="ECO:0000259" key="1">
    <source>
        <dbReference type="Pfam" id="PF01909"/>
    </source>
</evidence>
<accession>A0A1I3C6S9</accession>
<dbReference type="Pfam" id="PF01909">
    <property type="entry name" value="NTP_transf_2"/>
    <property type="match status" value="1"/>
</dbReference>
<dbReference type="STRING" id="69895.SAMN05192551_102252"/>
<sequence>MAQIDYKEKCLEEVENIKTYLITHYPVEKIILFGSLARGVVTPQSDIDLCLIMNTNHKRKLLAELYLHIPSDFSVDLLIYTPEEWKNNLKDSNSFASKLIKEGKIIHG</sequence>
<gene>
    <name evidence="2" type="ORF">SAMN05192551_102252</name>
</gene>
<name>A0A1I3C6S9_9FIRM</name>
<dbReference type="GO" id="GO:0016779">
    <property type="term" value="F:nucleotidyltransferase activity"/>
    <property type="evidence" value="ECO:0007669"/>
    <property type="project" value="InterPro"/>
</dbReference>
<dbReference type="Proteomes" id="UP000199287">
    <property type="component" value="Unassembled WGS sequence"/>
</dbReference>
<proteinExistence type="predicted"/>
<dbReference type="CDD" id="cd05403">
    <property type="entry name" value="NT_KNTase_like"/>
    <property type="match status" value="1"/>
</dbReference>
<reference evidence="3" key="1">
    <citation type="submission" date="2016-10" db="EMBL/GenBank/DDBJ databases">
        <authorList>
            <person name="Varghese N."/>
            <person name="Submissions S."/>
        </authorList>
    </citation>
    <scope>NUCLEOTIDE SEQUENCE [LARGE SCALE GENOMIC DNA]</scope>
    <source>
        <strain evidence="3">Z-7934</strain>
    </source>
</reference>
<dbReference type="PANTHER" id="PTHR33933">
    <property type="entry name" value="NUCLEOTIDYLTRANSFERASE"/>
    <property type="match status" value="1"/>
</dbReference>
<protein>
    <submittedName>
        <fullName evidence="2">Nucleotidyltransferase domain-containing protein</fullName>
    </submittedName>
</protein>
<dbReference type="SUPFAM" id="SSF81301">
    <property type="entry name" value="Nucleotidyltransferase"/>
    <property type="match status" value="1"/>
</dbReference>
<dbReference type="InterPro" id="IPR052548">
    <property type="entry name" value="Type_VII_TA_antitoxin"/>
</dbReference>